<dbReference type="PROSITE" id="PS50071">
    <property type="entry name" value="HOMEOBOX_2"/>
    <property type="match status" value="1"/>
</dbReference>
<evidence type="ECO:0000256" key="5">
    <source>
        <dbReference type="ARBA" id="ARBA00022840"/>
    </source>
</evidence>
<dbReference type="Proteomes" id="UP001291623">
    <property type="component" value="Unassembled WGS sequence"/>
</dbReference>
<feature type="domain" description="Protein kinase" evidence="11">
    <location>
        <begin position="1"/>
        <end position="290"/>
    </location>
</feature>
<dbReference type="GO" id="GO:0003677">
    <property type="term" value="F:DNA binding"/>
    <property type="evidence" value="ECO:0007669"/>
    <property type="project" value="UniProtKB-UniRule"/>
</dbReference>
<keyword evidence="7 8" id="KW-0371">Homeobox</keyword>
<dbReference type="InterPro" id="IPR011993">
    <property type="entry name" value="PH-like_dom_sf"/>
</dbReference>
<feature type="compositionally biased region" description="Low complexity" evidence="9">
    <location>
        <begin position="580"/>
        <end position="616"/>
    </location>
</feature>
<protein>
    <submittedName>
        <fullName evidence="13">Uncharacterized protein</fullName>
    </submittedName>
</protein>
<dbReference type="AlphaFoldDB" id="A0AAE1QNH5"/>
<keyword evidence="3" id="KW-0547">Nucleotide-binding</keyword>
<comment type="subcellular location">
    <subcellularLocation>
        <location evidence="1 7 8">Nucleus</location>
    </subcellularLocation>
</comment>
<dbReference type="SMART" id="SM00219">
    <property type="entry name" value="TyrKc"/>
    <property type="match status" value="1"/>
</dbReference>
<dbReference type="SUPFAM" id="SSF50729">
    <property type="entry name" value="PH domain-like"/>
    <property type="match status" value="1"/>
</dbReference>
<dbReference type="GO" id="GO:0005886">
    <property type="term" value="C:plasma membrane"/>
    <property type="evidence" value="ECO:0007669"/>
    <property type="project" value="TreeGrafter"/>
</dbReference>
<dbReference type="GO" id="GO:0005524">
    <property type="term" value="F:ATP binding"/>
    <property type="evidence" value="ECO:0007669"/>
    <property type="project" value="UniProtKB-KW"/>
</dbReference>
<dbReference type="InterPro" id="IPR020635">
    <property type="entry name" value="Tyr_kinase_cat_dom"/>
</dbReference>
<evidence type="ECO:0000256" key="2">
    <source>
        <dbReference type="ARBA" id="ARBA00022679"/>
    </source>
</evidence>
<dbReference type="GO" id="GO:0007169">
    <property type="term" value="P:cell surface receptor protein tyrosine kinase signaling pathway"/>
    <property type="evidence" value="ECO:0007669"/>
    <property type="project" value="TreeGrafter"/>
</dbReference>
<evidence type="ECO:0000259" key="11">
    <source>
        <dbReference type="PROSITE" id="PS50011"/>
    </source>
</evidence>
<gene>
    <name evidence="13" type="ORF">RND71_043650</name>
</gene>
<feature type="region of interest" description="Disordered" evidence="9">
    <location>
        <begin position="580"/>
        <end position="625"/>
    </location>
</feature>
<keyword evidence="7 8" id="KW-0238">DNA-binding</keyword>
<evidence type="ECO:0000256" key="7">
    <source>
        <dbReference type="PROSITE-ProRule" id="PRU00108"/>
    </source>
</evidence>
<dbReference type="Gene3D" id="2.30.29.30">
    <property type="entry name" value="Pleckstrin-homology domain (PH domain)/Phosphotyrosine-binding domain (PTB)"/>
    <property type="match status" value="1"/>
</dbReference>
<evidence type="ECO:0000256" key="8">
    <source>
        <dbReference type="RuleBase" id="RU000682"/>
    </source>
</evidence>
<dbReference type="SUPFAM" id="SSF46689">
    <property type="entry name" value="Homeodomain-like"/>
    <property type="match status" value="1"/>
</dbReference>
<evidence type="ECO:0000313" key="14">
    <source>
        <dbReference type="Proteomes" id="UP001291623"/>
    </source>
</evidence>
<evidence type="ECO:0000256" key="4">
    <source>
        <dbReference type="ARBA" id="ARBA00022777"/>
    </source>
</evidence>
<dbReference type="Pfam" id="PF00046">
    <property type="entry name" value="Homeodomain"/>
    <property type="match status" value="1"/>
</dbReference>
<dbReference type="Pfam" id="PF07714">
    <property type="entry name" value="PK_Tyr_Ser-Thr"/>
    <property type="match status" value="1"/>
</dbReference>
<dbReference type="InterPro" id="IPR001245">
    <property type="entry name" value="Ser-Thr/Tyr_kinase_cat_dom"/>
</dbReference>
<comment type="caution">
    <text evidence="13">The sequence shown here is derived from an EMBL/GenBank/DDBJ whole genome shotgun (WGS) entry which is preliminary data.</text>
</comment>
<proteinExistence type="predicted"/>
<dbReference type="PRINTS" id="PR00109">
    <property type="entry name" value="TYRKINASE"/>
</dbReference>
<evidence type="ECO:0000256" key="3">
    <source>
        <dbReference type="ARBA" id="ARBA00022741"/>
    </source>
</evidence>
<keyword evidence="2" id="KW-0808">Transferase</keyword>
<dbReference type="SMART" id="SM00389">
    <property type="entry name" value="HOX"/>
    <property type="match status" value="1"/>
</dbReference>
<reference evidence="13" key="1">
    <citation type="submission" date="2023-12" db="EMBL/GenBank/DDBJ databases">
        <title>Genome assembly of Anisodus tanguticus.</title>
        <authorList>
            <person name="Wang Y.-J."/>
        </authorList>
    </citation>
    <scope>NUCLEOTIDE SEQUENCE</scope>
    <source>
        <strain evidence="13">KB-2021</strain>
        <tissue evidence="13">Leaf</tissue>
    </source>
</reference>
<dbReference type="InterPro" id="IPR008266">
    <property type="entry name" value="Tyr_kinase_AS"/>
</dbReference>
<evidence type="ECO:0000313" key="13">
    <source>
        <dbReference type="EMBL" id="KAK4336830.1"/>
    </source>
</evidence>
<feature type="domain" description="PID" evidence="10">
    <location>
        <begin position="347"/>
        <end position="422"/>
    </location>
</feature>
<dbReference type="SMART" id="SM00462">
    <property type="entry name" value="PTB"/>
    <property type="match status" value="1"/>
</dbReference>
<dbReference type="GO" id="GO:0016477">
    <property type="term" value="P:cell migration"/>
    <property type="evidence" value="ECO:0007669"/>
    <property type="project" value="TreeGrafter"/>
</dbReference>
<accession>A0AAE1QNH5</accession>
<dbReference type="InterPro" id="IPR009057">
    <property type="entry name" value="Homeodomain-like_sf"/>
</dbReference>
<dbReference type="Gene3D" id="1.10.510.10">
    <property type="entry name" value="Transferase(Phosphotransferase) domain 1"/>
    <property type="match status" value="1"/>
</dbReference>
<feature type="domain" description="Homeobox" evidence="12">
    <location>
        <begin position="636"/>
        <end position="686"/>
    </location>
</feature>
<organism evidence="13 14">
    <name type="scientific">Anisodus tanguticus</name>
    <dbReference type="NCBI Taxonomy" id="243964"/>
    <lineage>
        <taxon>Eukaryota</taxon>
        <taxon>Viridiplantae</taxon>
        <taxon>Streptophyta</taxon>
        <taxon>Embryophyta</taxon>
        <taxon>Tracheophyta</taxon>
        <taxon>Spermatophyta</taxon>
        <taxon>Magnoliopsida</taxon>
        <taxon>eudicotyledons</taxon>
        <taxon>Gunneridae</taxon>
        <taxon>Pentapetalae</taxon>
        <taxon>asterids</taxon>
        <taxon>lamiids</taxon>
        <taxon>Solanales</taxon>
        <taxon>Solanaceae</taxon>
        <taxon>Solanoideae</taxon>
        <taxon>Hyoscyameae</taxon>
        <taxon>Anisodus</taxon>
    </lineage>
</organism>
<dbReference type="GO" id="GO:0004714">
    <property type="term" value="F:transmembrane receptor protein tyrosine kinase activity"/>
    <property type="evidence" value="ECO:0007669"/>
    <property type="project" value="TreeGrafter"/>
</dbReference>
<dbReference type="InterPro" id="IPR011009">
    <property type="entry name" value="Kinase-like_dom_sf"/>
</dbReference>
<dbReference type="InterPro" id="IPR000719">
    <property type="entry name" value="Prot_kinase_dom"/>
</dbReference>
<dbReference type="GO" id="GO:0005634">
    <property type="term" value="C:nucleus"/>
    <property type="evidence" value="ECO:0007669"/>
    <property type="project" value="UniProtKB-SubCell"/>
</dbReference>
<evidence type="ECO:0000259" key="10">
    <source>
        <dbReference type="PROSITE" id="PS01179"/>
    </source>
</evidence>
<evidence type="ECO:0000256" key="6">
    <source>
        <dbReference type="ARBA" id="ARBA00023137"/>
    </source>
</evidence>
<dbReference type="CDD" id="cd00192">
    <property type="entry name" value="PTKc"/>
    <property type="match status" value="1"/>
</dbReference>
<dbReference type="FunFam" id="1.10.510.10:FF:000554">
    <property type="entry name" value="Predicted protein"/>
    <property type="match status" value="1"/>
</dbReference>
<dbReference type="CDD" id="cd00086">
    <property type="entry name" value="homeodomain"/>
    <property type="match status" value="1"/>
</dbReference>
<dbReference type="PROSITE" id="PS01179">
    <property type="entry name" value="PID"/>
    <property type="match status" value="1"/>
</dbReference>
<keyword evidence="4" id="KW-0418">Kinase</keyword>
<dbReference type="InterPro" id="IPR006020">
    <property type="entry name" value="PTB/PI_dom"/>
</dbReference>
<sequence>MGSLEYDTFTELIEKKCNRLLIVLSPEFLNSAECEFQTMFTLSLQIQERQLKKKKNNELKNPCKASENTDIIQSFLEEAFRMKDFKHENVLTLIGVCLQEDSLPMIVLPFMSNGDLLTYIRSESNFPTVKNLLYFAVDVAKGMSYLSSLKYVHRDLAARNCMMDENLRIKVADFGLTRDVYERNYYTSKRKGEIPIKWMAPECIEKYLTTVESDVWSYGILLWELMTRGNNPYPSLENYQVLDFLKAGGRMQRPETCPIQVYEIMLDCWQINPKQRPQFDSIINDIENIIEVKQQEINLKADLSVNYINYPISQYYSNNNASAETLCSCPFFVNTGYIKECSAKSLKGLVVDQTIEKVSFCAPDRNHEKGFSYICRDGTTRRWMCHGFLATKDTGDRLSHAVGCAFSVCLERKQKRDSKLTETKNIKNNSNKTNSSLNSVGSSLNSSLNTEADKISTKNFSRTGSFRRIPLVQRMKDPQECKTIDLFDPFDSEWVSLASRHKNDVNRNTNPFLQTAVKAFELKMSQWHHLNGSSTSSLPQVQQQQCNSAISALFSNQYYNTGYHNQNQLSHPLASQSSLINNNNTSFNTNNQSTSPNSINSSLSNNLSNSTNLHSSMHSGLSNHHSEIDNEAMIRRKQRRNRTTFSPQQLEDLEKAFALSHYPDVFTREELAAKIQLTEARVQVIK</sequence>
<name>A0AAE1QNH5_9SOLA</name>
<dbReference type="PANTHER" id="PTHR24416">
    <property type="entry name" value="TYROSINE-PROTEIN KINASE RECEPTOR"/>
    <property type="match status" value="1"/>
</dbReference>
<evidence type="ECO:0000256" key="1">
    <source>
        <dbReference type="ARBA" id="ARBA00004123"/>
    </source>
</evidence>
<dbReference type="InterPro" id="IPR001356">
    <property type="entry name" value="HD"/>
</dbReference>
<dbReference type="GO" id="GO:0043235">
    <property type="term" value="C:receptor complex"/>
    <property type="evidence" value="ECO:0007669"/>
    <property type="project" value="TreeGrafter"/>
</dbReference>
<keyword evidence="6" id="KW-0829">Tyrosine-protein kinase</keyword>
<dbReference type="EMBL" id="JAVYJV010000086">
    <property type="protein sequence ID" value="KAK4336830.1"/>
    <property type="molecule type" value="Genomic_DNA"/>
</dbReference>
<dbReference type="InterPro" id="IPR050122">
    <property type="entry name" value="RTK"/>
</dbReference>
<feature type="compositionally biased region" description="Low complexity" evidence="9">
    <location>
        <begin position="426"/>
        <end position="445"/>
    </location>
</feature>
<keyword evidence="14" id="KW-1185">Reference proteome</keyword>
<dbReference type="SUPFAM" id="SSF56112">
    <property type="entry name" value="Protein kinase-like (PK-like)"/>
    <property type="match status" value="1"/>
</dbReference>
<dbReference type="Gene3D" id="1.10.10.60">
    <property type="entry name" value="Homeodomain-like"/>
    <property type="match status" value="1"/>
</dbReference>
<keyword evidence="5" id="KW-0067">ATP-binding</keyword>
<evidence type="ECO:0000259" key="12">
    <source>
        <dbReference type="PROSITE" id="PS50071"/>
    </source>
</evidence>
<dbReference type="PROSITE" id="PS00109">
    <property type="entry name" value="PROTEIN_KINASE_TYR"/>
    <property type="match status" value="1"/>
</dbReference>
<keyword evidence="7 8" id="KW-0539">Nucleus</keyword>
<feature type="region of interest" description="Disordered" evidence="9">
    <location>
        <begin position="420"/>
        <end position="445"/>
    </location>
</feature>
<dbReference type="PANTHER" id="PTHR24416:SF564">
    <property type="entry name" value="MACROPHAGE-STIMULATING PROTEIN RECEPTOR"/>
    <property type="match status" value="1"/>
</dbReference>
<dbReference type="PROSITE" id="PS50011">
    <property type="entry name" value="PROTEIN_KINASE_DOM"/>
    <property type="match status" value="1"/>
</dbReference>
<evidence type="ECO:0000256" key="9">
    <source>
        <dbReference type="SAM" id="MobiDB-lite"/>
    </source>
</evidence>
<dbReference type="Pfam" id="PF00640">
    <property type="entry name" value="PID"/>
    <property type="match status" value="1"/>
</dbReference>